<dbReference type="Gene3D" id="1.10.533.10">
    <property type="entry name" value="Death Domain, Fas"/>
    <property type="match status" value="1"/>
</dbReference>
<feature type="compositionally biased region" description="Basic and acidic residues" evidence="1">
    <location>
        <begin position="311"/>
        <end position="341"/>
    </location>
</feature>
<evidence type="ECO:0000259" key="2">
    <source>
        <dbReference type="PROSITE" id="PS50209"/>
    </source>
</evidence>
<evidence type="ECO:0000256" key="1">
    <source>
        <dbReference type="SAM" id="MobiDB-lite"/>
    </source>
</evidence>
<dbReference type="PROSITE" id="PS50209">
    <property type="entry name" value="CARD"/>
    <property type="match status" value="1"/>
</dbReference>
<dbReference type="InterPro" id="IPR011029">
    <property type="entry name" value="DEATH-like_dom_sf"/>
</dbReference>
<reference evidence="3" key="1">
    <citation type="submission" date="2022-11" db="EMBL/GenBank/DDBJ databases">
        <title>Centuries of genome instability and evolution in soft-shell clam transmissible cancer (bioRxiv).</title>
        <authorList>
            <person name="Hart S.F.M."/>
            <person name="Yonemitsu M.A."/>
            <person name="Giersch R.M."/>
            <person name="Beal B.F."/>
            <person name="Arriagada G."/>
            <person name="Davis B.W."/>
            <person name="Ostrander E.A."/>
            <person name="Goff S.P."/>
            <person name="Metzger M.J."/>
        </authorList>
    </citation>
    <scope>NUCLEOTIDE SEQUENCE</scope>
    <source>
        <strain evidence="3">MELC-2E11</strain>
        <tissue evidence="3">Siphon/mantle</tissue>
    </source>
</reference>
<dbReference type="SUPFAM" id="SSF47986">
    <property type="entry name" value="DEATH domain"/>
    <property type="match status" value="1"/>
</dbReference>
<dbReference type="EMBL" id="CP111020">
    <property type="protein sequence ID" value="WAR13830.1"/>
    <property type="molecule type" value="Genomic_DNA"/>
</dbReference>
<feature type="domain" description="CARD" evidence="2">
    <location>
        <begin position="29"/>
        <end position="103"/>
    </location>
</feature>
<accession>A0ABY7EVG7</accession>
<proteinExistence type="predicted"/>
<name>A0ABY7EVG7_MYAAR</name>
<feature type="compositionally biased region" description="Polar residues" evidence="1">
    <location>
        <begin position="409"/>
        <end position="422"/>
    </location>
</feature>
<organism evidence="3 4">
    <name type="scientific">Mya arenaria</name>
    <name type="common">Soft-shell clam</name>
    <dbReference type="NCBI Taxonomy" id="6604"/>
    <lineage>
        <taxon>Eukaryota</taxon>
        <taxon>Metazoa</taxon>
        <taxon>Spiralia</taxon>
        <taxon>Lophotrochozoa</taxon>
        <taxon>Mollusca</taxon>
        <taxon>Bivalvia</taxon>
        <taxon>Autobranchia</taxon>
        <taxon>Heteroconchia</taxon>
        <taxon>Euheterodonta</taxon>
        <taxon>Imparidentia</taxon>
        <taxon>Neoheterodontei</taxon>
        <taxon>Myida</taxon>
        <taxon>Myoidea</taxon>
        <taxon>Myidae</taxon>
        <taxon>Mya</taxon>
    </lineage>
</organism>
<feature type="compositionally biased region" description="Basic residues" evidence="1">
    <location>
        <begin position="342"/>
        <end position="351"/>
    </location>
</feature>
<gene>
    <name evidence="3" type="ORF">MAR_003935</name>
</gene>
<feature type="region of interest" description="Disordered" evidence="1">
    <location>
        <begin position="402"/>
        <end position="422"/>
    </location>
</feature>
<evidence type="ECO:0000313" key="3">
    <source>
        <dbReference type="EMBL" id="WAR13830.1"/>
    </source>
</evidence>
<sequence>MTAGEEDVVEVAGEHVTMATRQLTTQTELVNQLDPERVFDYLLQHRTLDQETVDTIRTEEKLADRNIMLLSHLELLGNPAVELLINALRQSGQLHLASTLDVEHRIKPVIGKGYWEKQRYKGQITVSFQLVAAKVMVRKDSDEDKSPKIVDINAMLTPFKVKHSYENMTLIEDDENGPKARKILEYSYEEDPEDKSCCWCCIPFFCCSSRSKKKHKSSVKSAVVTVMDSSQQNHGAEVQRSSSVKSLSLYDVMVSLPSQPSSPIKSGSTFFKTRKLSPMVEVSSDLESPSSKSDSSVSFVNAQQTDALNDINDKEEPNVEISVRSDEVSFKSTKSEKVEKSKGKKGGKKKSKSDSTLETKNNLNGKVAYCKPSKKDKFDNIKFDNKENTDPCIWDLHKNGVSNGKKANKSSPPKTLDTTPTSAMKRSETYELVERWKSEGRGYQTARDQFFSFFDTNVQGRIIRYFEQERKTLVLQVNLDDKMVVCTISMTTREVKKLREDYEMGVLHEDLVRCVRPQDIVDKLECCAIHLRTVIDDDDFTLSFQELA</sequence>
<protein>
    <recommendedName>
        <fullName evidence="2">CARD domain-containing protein</fullName>
    </recommendedName>
</protein>
<evidence type="ECO:0000313" key="4">
    <source>
        <dbReference type="Proteomes" id="UP001164746"/>
    </source>
</evidence>
<dbReference type="InterPro" id="IPR001315">
    <property type="entry name" value="CARD"/>
</dbReference>
<feature type="region of interest" description="Disordered" evidence="1">
    <location>
        <begin position="305"/>
        <end position="359"/>
    </location>
</feature>
<dbReference type="Proteomes" id="UP001164746">
    <property type="component" value="Chromosome 9"/>
</dbReference>
<dbReference type="Pfam" id="PF00619">
    <property type="entry name" value="CARD"/>
    <property type="match status" value="1"/>
</dbReference>
<keyword evidence="4" id="KW-1185">Reference proteome</keyword>
<dbReference type="CDD" id="cd01671">
    <property type="entry name" value="CARD"/>
    <property type="match status" value="1"/>
</dbReference>